<reference evidence="2 3" key="1">
    <citation type="submission" date="2019-02" db="EMBL/GenBank/DDBJ databases">
        <title>Genome sequences of Aliivibrio finisterrensis strains from farmed Atlantic salmon.</title>
        <authorList>
            <person name="Bowman J.P."/>
        </authorList>
    </citation>
    <scope>NUCLEOTIDE SEQUENCE [LARGE SCALE GENOMIC DNA]</scope>
    <source>
        <strain evidence="2 3">A32</strain>
    </source>
</reference>
<dbReference type="Pfam" id="PF18730">
    <property type="entry name" value="HEPN_Cthe2314"/>
    <property type="match status" value="1"/>
</dbReference>
<sequence>MLKAQESGQSSVKVSENQKYAHDVYARVLEIDNAFKTLNMSLEYLGKEKFDDSEFELSEHYAFHAENFLLRLTSVVDRCHLFAGTSVLLDKKRMERLGGNRYILDHMNENFPQTAEILEKLNNSVSQLRTSRNKVAHQEGFSTKNLIVIQAMESKEGDFLSEVSKVMEPEDIIALVREEISSDFKPVVIEMQSLVSNLIDDLAPIYQQLGTNT</sequence>
<gene>
    <name evidence="2" type="ORF">ERW49_18215</name>
</gene>
<protein>
    <recommendedName>
        <fullName evidence="1">Cthe-2314-like HEPN domain-containing protein</fullName>
    </recommendedName>
</protein>
<evidence type="ECO:0000313" key="3">
    <source>
        <dbReference type="Proteomes" id="UP000293465"/>
    </source>
</evidence>
<name>A0A4Q5KAM0_9GAMM</name>
<proteinExistence type="predicted"/>
<dbReference type="InterPro" id="IPR041394">
    <property type="entry name" value="HEPN_Cthe2314"/>
</dbReference>
<evidence type="ECO:0000259" key="1">
    <source>
        <dbReference type="Pfam" id="PF18730"/>
    </source>
</evidence>
<evidence type="ECO:0000313" key="2">
    <source>
        <dbReference type="EMBL" id="RYU42113.1"/>
    </source>
</evidence>
<comment type="caution">
    <text evidence="2">The sequence shown here is derived from an EMBL/GenBank/DDBJ whole genome shotgun (WGS) entry which is preliminary data.</text>
</comment>
<organism evidence="2 3">
    <name type="scientific">Aliivibrio finisterrensis</name>
    <dbReference type="NCBI Taxonomy" id="511998"/>
    <lineage>
        <taxon>Bacteria</taxon>
        <taxon>Pseudomonadati</taxon>
        <taxon>Pseudomonadota</taxon>
        <taxon>Gammaproteobacteria</taxon>
        <taxon>Vibrionales</taxon>
        <taxon>Vibrionaceae</taxon>
        <taxon>Aliivibrio</taxon>
    </lineage>
</organism>
<feature type="domain" description="Cthe-2314-like HEPN" evidence="1">
    <location>
        <begin position="20"/>
        <end position="152"/>
    </location>
</feature>
<dbReference type="EMBL" id="SEZJ01000026">
    <property type="protein sequence ID" value="RYU42113.1"/>
    <property type="molecule type" value="Genomic_DNA"/>
</dbReference>
<dbReference type="RefSeq" id="WP_130088307.1">
    <property type="nucleotide sequence ID" value="NZ_SEZJ01000026.1"/>
</dbReference>
<accession>A0A4Q5KAM0</accession>
<dbReference type="Proteomes" id="UP000293465">
    <property type="component" value="Unassembled WGS sequence"/>
</dbReference>
<dbReference type="AlphaFoldDB" id="A0A4Q5KAM0"/>
<dbReference type="GeneID" id="56277008"/>
<dbReference type="OrthoDB" id="7068403at2"/>